<dbReference type="InterPro" id="IPR052159">
    <property type="entry name" value="Competence_DNA_uptake"/>
</dbReference>
<accession>X1LVK8</accession>
<protein>
    <recommendedName>
        <fullName evidence="2">Metallo-beta-lactamase domain-containing protein</fullName>
    </recommendedName>
</protein>
<dbReference type="PANTHER" id="PTHR30619">
    <property type="entry name" value="DNA INTERNALIZATION/COMPETENCE PROTEIN COMEC/REC2"/>
    <property type="match status" value="1"/>
</dbReference>
<reference evidence="1" key="1">
    <citation type="journal article" date="2014" name="Front. Microbiol.">
        <title>High frequency of phylogenetically diverse reductive dehalogenase-homologous genes in deep subseafloor sedimentary metagenomes.</title>
        <authorList>
            <person name="Kawai M."/>
            <person name="Futagami T."/>
            <person name="Toyoda A."/>
            <person name="Takaki Y."/>
            <person name="Nishi S."/>
            <person name="Hori S."/>
            <person name="Arai W."/>
            <person name="Tsubouchi T."/>
            <person name="Morono Y."/>
            <person name="Uchiyama I."/>
            <person name="Ito T."/>
            <person name="Fujiyama A."/>
            <person name="Inagaki F."/>
            <person name="Takami H."/>
        </authorList>
    </citation>
    <scope>NUCLEOTIDE SEQUENCE</scope>
    <source>
        <strain evidence="1">Expedition CK06-06</strain>
    </source>
</reference>
<name>X1LVK8_9ZZZZ</name>
<dbReference type="InterPro" id="IPR036866">
    <property type="entry name" value="RibonucZ/Hydroxyglut_hydro"/>
</dbReference>
<dbReference type="SUPFAM" id="SSF56281">
    <property type="entry name" value="Metallo-hydrolase/oxidoreductase"/>
    <property type="match status" value="1"/>
</dbReference>
<feature type="non-terminal residue" evidence="1">
    <location>
        <position position="178"/>
    </location>
</feature>
<dbReference type="PANTHER" id="PTHR30619:SF1">
    <property type="entry name" value="RECOMBINATION PROTEIN 2"/>
    <property type="match status" value="1"/>
</dbReference>
<organism evidence="1">
    <name type="scientific">marine sediment metagenome</name>
    <dbReference type="NCBI Taxonomy" id="412755"/>
    <lineage>
        <taxon>unclassified sequences</taxon>
        <taxon>metagenomes</taxon>
        <taxon>ecological metagenomes</taxon>
    </lineage>
</organism>
<proteinExistence type="predicted"/>
<sequence length="178" mass="20350">INIQPGDILYDNNDAKLYFVCGFGDPLDTWDELNSSKKNNAVSIIVKLEYQGKSILFCGDAVGREDCQTTDDCIATEKYMVDNLPDELIDSDVIIAPHHGADNSSCDAFISEVSPEYVVFSCGHRYRHPRYSTAKRYLDYGVELSNIFRTDRGDHEVRTGEECEIEWDYLRIQDHHDQ</sequence>
<dbReference type="AlphaFoldDB" id="X1LVK8"/>
<gene>
    <name evidence="1" type="ORF">S06H3_23703</name>
</gene>
<comment type="caution">
    <text evidence="1">The sequence shown here is derived from an EMBL/GenBank/DDBJ whole genome shotgun (WGS) entry which is preliminary data.</text>
</comment>
<evidence type="ECO:0008006" key="2">
    <source>
        <dbReference type="Google" id="ProtNLM"/>
    </source>
</evidence>
<dbReference type="Gene3D" id="3.60.15.10">
    <property type="entry name" value="Ribonuclease Z/Hydroxyacylglutathione hydrolase-like"/>
    <property type="match status" value="1"/>
</dbReference>
<dbReference type="EMBL" id="BARV01012949">
    <property type="protein sequence ID" value="GAI09846.1"/>
    <property type="molecule type" value="Genomic_DNA"/>
</dbReference>
<feature type="non-terminal residue" evidence="1">
    <location>
        <position position="1"/>
    </location>
</feature>
<evidence type="ECO:0000313" key="1">
    <source>
        <dbReference type="EMBL" id="GAI09846.1"/>
    </source>
</evidence>